<protein>
    <recommendedName>
        <fullName evidence="3">Response regulatory domain-containing protein</fullName>
    </recommendedName>
</protein>
<proteinExistence type="predicted"/>
<dbReference type="Proteomes" id="UP000053586">
    <property type="component" value="Unassembled WGS sequence"/>
</dbReference>
<comment type="caution">
    <text evidence="1">The sequence shown here is derived from an EMBL/GenBank/DDBJ whole genome shotgun (WGS) entry which is preliminary data.</text>
</comment>
<keyword evidence="2" id="KW-1185">Reference proteome</keyword>
<accession>H5TBJ9</accession>
<sequence>MVTSEASGSINMTNLQQAGVNALCNKPFDSDEVRAILSRLLEQA</sequence>
<evidence type="ECO:0000313" key="1">
    <source>
        <dbReference type="EMBL" id="GAB55676.1"/>
    </source>
</evidence>
<dbReference type="EMBL" id="BAET01000014">
    <property type="protein sequence ID" value="GAB55676.1"/>
    <property type="molecule type" value="Genomic_DNA"/>
</dbReference>
<gene>
    <name evidence="1" type="ORF">GPUN_1556</name>
</gene>
<organism evidence="1 2">
    <name type="scientific">Glaciecola punicea ACAM 611</name>
    <dbReference type="NCBI Taxonomy" id="1121923"/>
    <lineage>
        <taxon>Bacteria</taxon>
        <taxon>Pseudomonadati</taxon>
        <taxon>Pseudomonadota</taxon>
        <taxon>Gammaproteobacteria</taxon>
        <taxon>Alteromonadales</taxon>
        <taxon>Alteromonadaceae</taxon>
        <taxon>Glaciecola</taxon>
    </lineage>
</organism>
<evidence type="ECO:0008006" key="3">
    <source>
        <dbReference type="Google" id="ProtNLM"/>
    </source>
</evidence>
<dbReference type="AlphaFoldDB" id="H5TBJ9"/>
<reference evidence="1 2" key="1">
    <citation type="journal article" date="2012" name="J. Bacteriol.">
        <title>Genome sequence of proteorhodopsin-containing sea ice bacterium Glaciecola punicea ACAM 611T.</title>
        <authorList>
            <person name="Qin Q.-L."/>
            <person name="Xie B.-B."/>
            <person name="Shu Y.-L."/>
            <person name="Rong J.-C."/>
            <person name="Zhao D.-L."/>
            <person name="Zhang X.-Y."/>
            <person name="Chen X.-L."/>
            <person name="Zhou B.-C."/>
            <person name="Zhanga Y.-Z."/>
        </authorList>
    </citation>
    <scope>NUCLEOTIDE SEQUENCE [LARGE SCALE GENOMIC DNA]</scope>
    <source>
        <strain evidence="1 2">ACAM 611</strain>
    </source>
</reference>
<name>H5TBJ9_9ALTE</name>
<reference evidence="1 2" key="2">
    <citation type="journal article" date="2017" name="Antonie Van Leeuwenhoek">
        <title>Rhizobium rhizosphaerae sp. nov., a novel species isolated from rice rhizosphere.</title>
        <authorList>
            <person name="Zhao J.J."/>
            <person name="Zhang J."/>
            <person name="Zhang R.J."/>
            <person name="Zhang C.W."/>
            <person name="Yin H.Q."/>
            <person name="Zhang X.X."/>
        </authorList>
    </citation>
    <scope>NUCLEOTIDE SEQUENCE [LARGE SCALE GENOMIC DNA]</scope>
    <source>
        <strain evidence="1 2">ACAM 611</strain>
    </source>
</reference>
<evidence type="ECO:0000313" key="2">
    <source>
        <dbReference type="Proteomes" id="UP000053586"/>
    </source>
</evidence>